<dbReference type="Gene3D" id="1.20.910.10">
    <property type="entry name" value="Heme oxygenase-like"/>
    <property type="match status" value="1"/>
</dbReference>
<dbReference type="EMBL" id="FCOK02000016">
    <property type="protein sequence ID" value="SAL33087.1"/>
    <property type="molecule type" value="Genomic_DNA"/>
</dbReference>
<dbReference type="GO" id="GO:0016491">
    <property type="term" value="F:oxidoreductase activity"/>
    <property type="evidence" value="ECO:0007669"/>
    <property type="project" value="UniProtKB-KW"/>
</dbReference>
<dbReference type="PANTHER" id="PTHR40279:SF3">
    <property type="entry name" value="4-AMINOBENZOATE SYNTHASE"/>
    <property type="match status" value="1"/>
</dbReference>
<name>A0A158GMK3_9BURK</name>
<organism evidence="2 3">
    <name type="scientific">Caballeronia udeis</name>
    <dbReference type="NCBI Taxonomy" id="1232866"/>
    <lineage>
        <taxon>Bacteria</taxon>
        <taxon>Pseudomonadati</taxon>
        <taxon>Pseudomonadota</taxon>
        <taxon>Betaproteobacteria</taxon>
        <taxon>Burkholderiales</taxon>
        <taxon>Burkholderiaceae</taxon>
        <taxon>Caballeronia</taxon>
    </lineage>
</organism>
<dbReference type="AlphaFoldDB" id="A0A158GMK3"/>
<sequence>MGGGFTREGDLKNMASYPLWLQEVLLETGAAKYRVTSHPLFSALRDGQLGPREMRAFLINGWPVINQFPHYMGMNLQKIGPEETPGLRMARRYLTRNIRVEQNHADYWVDWAAAHDVTREDLQAGEAPALAFALSHWCWKSSSADPLHTSMAATNFAVEGVTGEWSTLLCSRDTLAHSYPESIRKTTMRWLRMHAHYDDAHPWEALDIVATLLGRAPRTADIRDVRRSIQRSYEYFEVSLNCCLEA</sequence>
<dbReference type="Proteomes" id="UP000054683">
    <property type="component" value="Unassembled WGS sequence"/>
</dbReference>
<protein>
    <recommendedName>
        <fullName evidence="4">TenA family transcriptional regulator</fullName>
    </recommendedName>
</protein>
<evidence type="ECO:0000256" key="1">
    <source>
        <dbReference type="ARBA" id="ARBA00023002"/>
    </source>
</evidence>
<reference evidence="2 3" key="1">
    <citation type="submission" date="2016-01" db="EMBL/GenBank/DDBJ databases">
        <authorList>
            <person name="Oliw E.H."/>
        </authorList>
    </citation>
    <scope>NUCLEOTIDE SEQUENCE [LARGE SCALE GENOMIC DNA]</scope>
    <source>
        <strain evidence="2">LMG 27134</strain>
    </source>
</reference>
<accession>A0A158GMK3</accession>
<dbReference type="PANTHER" id="PTHR40279">
    <property type="entry name" value="PQQC-LIKE PROTEIN"/>
    <property type="match status" value="1"/>
</dbReference>
<dbReference type="InterPro" id="IPR016084">
    <property type="entry name" value="Haem_Oase-like_multi-hlx"/>
</dbReference>
<proteinExistence type="predicted"/>
<dbReference type="Pfam" id="PF14518">
    <property type="entry name" value="Haem_oxygenas_2"/>
    <property type="match status" value="1"/>
</dbReference>
<dbReference type="SUPFAM" id="SSF48613">
    <property type="entry name" value="Heme oxygenase-like"/>
    <property type="match status" value="1"/>
</dbReference>
<keyword evidence="1" id="KW-0560">Oxidoreductase</keyword>
<evidence type="ECO:0000313" key="3">
    <source>
        <dbReference type="Proteomes" id="UP000054683"/>
    </source>
</evidence>
<dbReference type="OrthoDB" id="3523588at2"/>
<evidence type="ECO:0000313" key="2">
    <source>
        <dbReference type="EMBL" id="SAL33087.1"/>
    </source>
</evidence>
<dbReference type="InterPro" id="IPR039068">
    <property type="entry name" value="PqqC-like"/>
</dbReference>
<gene>
    <name evidence="2" type="ORF">AWB69_02935</name>
</gene>
<evidence type="ECO:0008006" key="4">
    <source>
        <dbReference type="Google" id="ProtNLM"/>
    </source>
</evidence>